<dbReference type="EMBL" id="SHLD01000001">
    <property type="protein sequence ID" value="RZU76929.1"/>
    <property type="molecule type" value="Genomic_DNA"/>
</dbReference>
<comment type="caution">
    <text evidence="2">The sequence shown here is derived from an EMBL/GenBank/DDBJ whole genome shotgun (WGS) entry which is preliminary data.</text>
</comment>
<dbReference type="InterPro" id="IPR036397">
    <property type="entry name" value="RNaseH_sf"/>
</dbReference>
<dbReference type="PANTHER" id="PTHR47515">
    <property type="entry name" value="LOW CALCIUM RESPONSE LOCUS PROTEIN T"/>
    <property type="match status" value="1"/>
</dbReference>
<feature type="domain" description="Integrase catalytic" evidence="1">
    <location>
        <begin position="86"/>
        <end position="198"/>
    </location>
</feature>
<evidence type="ECO:0000313" key="3">
    <source>
        <dbReference type="Proteomes" id="UP000294114"/>
    </source>
</evidence>
<dbReference type="GO" id="GO:0015074">
    <property type="term" value="P:DNA integration"/>
    <property type="evidence" value="ECO:0007669"/>
    <property type="project" value="InterPro"/>
</dbReference>
<dbReference type="Pfam" id="PF00665">
    <property type="entry name" value="rve"/>
    <property type="match status" value="1"/>
</dbReference>
<accession>A0A4Q8BI21</accession>
<name>A0A4Q8BI21_9ACTN</name>
<dbReference type="InterPro" id="IPR012337">
    <property type="entry name" value="RNaseH-like_sf"/>
</dbReference>
<organism evidence="2 3">
    <name type="scientific">Micromonospora kangleipakensis</name>
    <dbReference type="NCBI Taxonomy" id="1077942"/>
    <lineage>
        <taxon>Bacteria</taxon>
        <taxon>Bacillati</taxon>
        <taxon>Actinomycetota</taxon>
        <taxon>Actinomycetes</taxon>
        <taxon>Micromonosporales</taxon>
        <taxon>Micromonosporaceae</taxon>
        <taxon>Micromonospora</taxon>
    </lineage>
</organism>
<dbReference type="PROSITE" id="PS50994">
    <property type="entry name" value="INTEGRASE"/>
    <property type="match status" value="1"/>
</dbReference>
<keyword evidence="3" id="KW-1185">Reference proteome</keyword>
<dbReference type="Proteomes" id="UP000294114">
    <property type="component" value="Unassembled WGS sequence"/>
</dbReference>
<sequence>MISSAAHRRPARPPRDDEQRLRARLRHISVAHPQWGWRKAHAIAVREGLVTNRKRTRRLWLAEGLERPPRVRKKRRIGSARHQRLHATRPDQLWALDFQVGVTAEGRQARFLNVIDEYTREALAPRAARSFTADATVAVLDELITGPGRRPEHIRMDNGPELTAHALVDWCRYSGVDAAYIDPASPWQNGVCESFNGR</sequence>
<dbReference type="SUPFAM" id="SSF53098">
    <property type="entry name" value="Ribonuclease H-like"/>
    <property type="match status" value="1"/>
</dbReference>
<gene>
    <name evidence="2" type="ORF">EV384_5641</name>
</gene>
<dbReference type="GO" id="GO:0003676">
    <property type="term" value="F:nucleic acid binding"/>
    <property type="evidence" value="ECO:0007669"/>
    <property type="project" value="InterPro"/>
</dbReference>
<reference evidence="2 3" key="1">
    <citation type="submission" date="2019-02" db="EMBL/GenBank/DDBJ databases">
        <title>Sequencing the genomes of 1000 actinobacteria strains.</title>
        <authorList>
            <person name="Klenk H.-P."/>
        </authorList>
    </citation>
    <scope>NUCLEOTIDE SEQUENCE [LARGE SCALE GENOMIC DNA]</scope>
    <source>
        <strain evidence="2 3">DSM 45612</strain>
    </source>
</reference>
<protein>
    <submittedName>
        <fullName evidence="2">Helix-turn-helix protein</fullName>
    </submittedName>
</protein>
<dbReference type="PANTHER" id="PTHR47515:SF1">
    <property type="entry name" value="BLR2054 PROTEIN"/>
    <property type="match status" value="1"/>
</dbReference>
<proteinExistence type="predicted"/>
<dbReference type="AlphaFoldDB" id="A0A4Q8BI21"/>
<evidence type="ECO:0000259" key="1">
    <source>
        <dbReference type="PROSITE" id="PS50994"/>
    </source>
</evidence>
<dbReference type="RefSeq" id="WP_165440104.1">
    <property type="nucleotide sequence ID" value="NZ_SHLD01000001.1"/>
</dbReference>
<dbReference type="Gene3D" id="3.30.420.10">
    <property type="entry name" value="Ribonuclease H-like superfamily/Ribonuclease H"/>
    <property type="match status" value="1"/>
</dbReference>
<dbReference type="InterPro" id="IPR001584">
    <property type="entry name" value="Integrase_cat-core"/>
</dbReference>
<evidence type="ECO:0000313" key="2">
    <source>
        <dbReference type="EMBL" id="RZU76929.1"/>
    </source>
</evidence>